<dbReference type="AlphaFoldDB" id="K5WDI3"/>
<dbReference type="GeneID" id="18828466"/>
<name>K5WDI3_AGABU</name>
<feature type="compositionally biased region" description="Low complexity" evidence="1">
    <location>
        <begin position="15"/>
        <end position="29"/>
    </location>
</feature>
<keyword evidence="3" id="KW-1185">Reference proteome</keyword>
<dbReference type="Proteomes" id="UP000008493">
    <property type="component" value="Unassembled WGS sequence"/>
</dbReference>
<dbReference type="HOGENOM" id="CLU_3142690_0_0_1"/>
<gene>
    <name evidence="2" type="ORF">AGABI1DRAFT_135098</name>
</gene>
<reference evidence="3" key="1">
    <citation type="journal article" date="2012" name="Proc. Natl. Acad. Sci. U.S.A.">
        <title>Genome sequence of the button mushroom Agaricus bisporus reveals mechanisms governing adaptation to a humic-rich ecological niche.</title>
        <authorList>
            <person name="Morin E."/>
            <person name="Kohler A."/>
            <person name="Baker A.R."/>
            <person name="Foulongne-Oriol M."/>
            <person name="Lombard V."/>
            <person name="Nagy L.G."/>
            <person name="Ohm R.A."/>
            <person name="Patyshakuliyeva A."/>
            <person name="Brun A."/>
            <person name="Aerts A.L."/>
            <person name="Bailey A.M."/>
            <person name="Billette C."/>
            <person name="Coutinho P.M."/>
            <person name="Deakin G."/>
            <person name="Doddapaneni H."/>
            <person name="Floudas D."/>
            <person name="Grimwood J."/>
            <person name="Hilden K."/>
            <person name="Kuees U."/>
            <person name="LaButti K.M."/>
            <person name="Lapidus A."/>
            <person name="Lindquist E.A."/>
            <person name="Lucas S.M."/>
            <person name="Murat C."/>
            <person name="Riley R.W."/>
            <person name="Salamov A.A."/>
            <person name="Schmutz J."/>
            <person name="Subramanian V."/>
            <person name="Woesten H.A.B."/>
            <person name="Xu J."/>
            <person name="Eastwood D.C."/>
            <person name="Foster G.D."/>
            <person name="Sonnenberg A.S."/>
            <person name="Cullen D."/>
            <person name="de Vries R.P."/>
            <person name="Lundell T."/>
            <person name="Hibbett D.S."/>
            <person name="Henrissat B."/>
            <person name="Burton K.S."/>
            <person name="Kerrigan R.W."/>
            <person name="Challen M.P."/>
            <person name="Grigoriev I.V."/>
            <person name="Martin F."/>
        </authorList>
    </citation>
    <scope>NUCLEOTIDE SEQUENCE [LARGE SCALE GENOMIC DNA]</scope>
    <source>
        <strain evidence="3">JB137-S8 / ATCC MYA-4627 / FGSC 10392</strain>
    </source>
</reference>
<organism evidence="2 3">
    <name type="scientific">Agaricus bisporus var. burnettii (strain JB137-S8 / ATCC MYA-4627 / FGSC 10392)</name>
    <name type="common">White button mushroom</name>
    <dbReference type="NCBI Taxonomy" id="597362"/>
    <lineage>
        <taxon>Eukaryota</taxon>
        <taxon>Fungi</taxon>
        <taxon>Dikarya</taxon>
        <taxon>Basidiomycota</taxon>
        <taxon>Agaricomycotina</taxon>
        <taxon>Agaricomycetes</taxon>
        <taxon>Agaricomycetidae</taxon>
        <taxon>Agaricales</taxon>
        <taxon>Agaricineae</taxon>
        <taxon>Agaricaceae</taxon>
        <taxon>Agaricus</taxon>
    </lineage>
</organism>
<proteinExistence type="predicted"/>
<evidence type="ECO:0000256" key="1">
    <source>
        <dbReference type="SAM" id="MobiDB-lite"/>
    </source>
</evidence>
<dbReference type="EMBL" id="JH973052">
    <property type="protein sequence ID" value="EKM73306.1"/>
    <property type="molecule type" value="Genomic_DNA"/>
</dbReference>
<sequence length="49" mass="5131">MAKPRAFMQSRNSESHSAQSSGASSEFSAYQRVKNSSAMSCAISTGTLG</sequence>
<dbReference type="InParanoid" id="K5WDI3"/>
<accession>K5WDI3</accession>
<feature type="region of interest" description="Disordered" evidence="1">
    <location>
        <begin position="1"/>
        <end position="37"/>
    </location>
</feature>
<dbReference type="RefSeq" id="XP_007336055.1">
    <property type="nucleotide sequence ID" value="XM_007335993.1"/>
</dbReference>
<protein>
    <submittedName>
        <fullName evidence="2">Uncharacterized protein</fullName>
    </submittedName>
</protein>
<evidence type="ECO:0000313" key="2">
    <source>
        <dbReference type="EMBL" id="EKM73306.1"/>
    </source>
</evidence>
<evidence type="ECO:0000313" key="3">
    <source>
        <dbReference type="Proteomes" id="UP000008493"/>
    </source>
</evidence>
<dbReference type="KEGG" id="abp:AGABI1DRAFT135098"/>